<sequence length="260" mass="30296">MMPLKKIKITSLFLGIYIASSFSLPAFASDYSSWQKFLDLYLKDGLVNYSAVQTNPALFNTIVSQLENVKKEEYDRWSQDEKKAFWINAYNIEAMKLVLVHYPLKRSLGLQALRYPANSIQQIPDVWNQEALTVLEKEVSLNDIENEILRKEFQDPRIHFAIVCASLGCPVLHDEPYVFDQLDSQLNDAVTKFMQNPKKFNYDGSTNTFYLSLIFKWFKEDFEKAGGSIIFIKKYIPQNKNLPDSGKIQWLEYDWSLNEK</sequence>
<evidence type="ECO:0000256" key="1">
    <source>
        <dbReference type="SAM" id="SignalP"/>
    </source>
</evidence>
<dbReference type="Proteomes" id="UP000229641">
    <property type="component" value="Unassembled WGS sequence"/>
</dbReference>
<gene>
    <name evidence="3" type="ORF">COV72_02245</name>
</gene>
<evidence type="ECO:0000313" key="3">
    <source>
        <dbReference type="EMBL" id="PIQ89601.1"/>
    </source>
</evidence>
<protein>
    <recommendedName>
        <fullName evidence="2">DUF547 domain-containing protein</fullName>
    </recommendedName>
</protein>
<dbReference type="Pfam" id="PF04784">
    <property type="entry name" value="DUF547"/>
    <property type="match status" value="1"/>
</dbReference>
<proteinExistence type="predicted"/>
<feature type="signal peptide" evidence="1">
    <location>
        <begin position="1"/>
        <end position="28"/>
    </location>
</feature>
<dbReference type="AlphaFoldDB" id="A0A2H0LYY8"/>
<feature type="chain" id="PRO_5013735727" description="DUF547 domain-containing protein" evidence="1">
    <location>
        <begin position="29"/>
        <end position="260"/>
    </location>
</feature>
<feature type="domain" description="DUF547" evidence="2">
    <location>
        <begin position="75"/>
        <end position="193"/>
    </location>
</feature>
<name>A0A2H0LYY8_9BACT</name>
<dbReference type="PANTHER" id="PTHR46361">
    <property type="entry name" value="ELECTRON CARRIER/ PROTEIN DISULFIDE OXIDOREDUCTASE"/>
    <property type="match status" value="1"/>
</dbReference>
<comment type="caution">
    <text evidence="3">The sequence shown here is derived from an EMBL/GenBank/DDBJ whole genome shotgun (WGS) entry which is preliminary data.</text>
</comment>
<evidence type="ECO:0000313" key="4">
    <source>
        <dbReference type="Proteomes" id="UP000229641"/>
    </source>
</evidence>
<dbReference type="EMBL" id="PCWA01000031">
    <property type="protein sequence ID" value="PIQ89601.1"/>
    <property type="molecule type" value="Genomic_DNA"/>
</dbReference>
<dbReference type="InterPro" id="IPR006869">
    <property type="entry name" value="DUF547"/>
</dbReference>
<accession>A0A2H0LYY8</accession>
<dbReference type="PANTHER" id="PTHR46361:SF3">
    <property type="entry name" value="ELECTRON CARRIER_ PROTEIN DISULFIDE OXIDOREDUCTASE"/>
    <property type="match status" value="1"/>
</dbReference>
<reference evidence="3 4" key="1">
    <citation type="submission" date="2017-09" db="EMBL/GenBank/DDBJ databases">
        <title>Depth-based differentiation of microbial function through sediment-hosted aquifers and enrichment of novel symbionts in the deep terrestrial subsurface.</title>
        <authorList>
            <person name="Probst A.J."/>
            <person name="Ladd B."/>
            <person name="Jarett J.K."/>
            <person name="Geller-Mcgrath D.E."/>
            <person name="Sieber C.M."/>
            <person name="Emerson J.B."/>
            <person name="Anantharaman K."/>
            <person name="Thomas B.C."/>
            <person name="Malmstrom R."/>
            <person name="Stieglmeier M."/>
            <person name="Klingl A."/>
            <person name="Woyke T."/>
            <person name="Ryan C.M."/>
            <person name="Banfield J.F."/>
        </authorList>
    </citation>
    <scope>NUCLEOTIDE SEQUENCE [LARGE SCALE GENOMIC DNA]</scope>
    <source>
        <strain evidence="3">CG11_big_fil_rev_8_21_14_0_20_42_13</strain>
    </source>
</reference>
<organism evidence="3 4">
    <name type="scientific">Candidatus Ghiorseimicrobium undicola</name>
    <dbReference type="NCBI Taxonomy" id="1974746"/>
    <lineage>
        <taxon>Bacteria</taxon>
        <taxon>Pseudomonadati</taxon>
        <taxon>Candidatus Omnitrophota</taxon>
        <taxon>Candidatus Ghiorseimicrobium</taxon>
    </lineage>
</organism>
<evidence type="ECO:0000259" key="2">
    <source>
        <dbReference type="Pfam" id="PF04784"/>
    </source>
</evidence>
<keyword evidence="1" id="KW-0732">Signal</keyword>